<keyword evidence="2" id="KW-1185">Reference proteome</keyword>
<dbReference type="Proteomes" id="UP001497382">
    <property type="component" value="Unassembled WGS sequence"/>
</dbReference>
<comment type="caution">
    <text evidence="1">The sequence shown here is derived from an EMBL/GenBank/DDBJ whole genome shotgun (WGS) entry which is preliminary data.</text>
</comment>
<accession>A0AAV1ZQ25</accession>
<protein>
    <submittedName>
        <fullName evidence="1">Uncharacterized protein</fullName>
    </submittedName>
</protein>
<evidence type="ECO:0000313" key="1">
    <source>
        <dbReference type="EMBL" id="CAL1273519.1"/>
    </source>
</evidence>
<organism evidence="1 2">
    <name type="scientific">Larinioides sclopetarius</name>
    <dbReference type="NCBI Taxonomy" id="280406"/>
    <lineage>
        <taxon>Eukaryota</taxon>
        <taxon>Metazoa</taxon>
        <taxon>Ecdysozoa</taxon>
        <taxon>Arthropoda</taxon>
        <taxon>Chelicerata</taxon>
        <taxon>Arachnida</taxon>
        <taxon>Araneae</taxon>
        <taxon>Araneomorphae</taxon>
        <taxon>Entelegynae</taxon>
        <taxon>Araneoidea</taxon>
        <taxon>Araneidae</taxon>
        <taxon>Larinioides</taxon>
    </lineage>
</organism>
<name>A0AAV1ZQ25_9ARAC</name>
<sequence>NLLFKRASVGSASVIVCYYSAVFTSEVQAVRRSSPCSHLFRNTAKGFAFGLGIQLYGNPSSNNKWLLLKCKSESDPEIQKP</sequence>
<dbReference type="AlphaFoldDB" id="A0AAV1ZQ25"/>
<dbReference type="EMBL" id="CAXIEN010000067">
    <property type="protein sequence ID" value="CAL1273519.1"/>
    <property type="molecule type" value="Genomic_DNA"/>
</dbReference>
<gene>
    <name evidence="1" type="ORF">LARSCL_LOCUS6936</name>
</gene>
<feature type="non-terminal residue" evidence="1">
    <location>
        <position position="81"/>
    </location>
</feature>
<feature type="non-terminal residue" evidence="1">
    <location>
        <position position="1"/>
    </location>
</feature>
<reference evidence="1 2" key="1">
    <citation type="submission" date="2024-04" db="EMBL/GenBank/DDBJ databases">
        <authorList>
            <person name="Rising A."/>
            <person name="Reimegard J."/>
            <person name="Sonavane S."/>
            <person name="Akerstrom W."/>
            <person name="Nylinder S."/>
            <person name="Hedman E."/>
            <person name="Kallberg Y."/>
        </authorList>
    </citation>
    <scope>NUCLEOTIDE SEQUENCE [LARGE SCALE GENOMIC DNA]</scope>
</reference>
<evidence type="ECO:0000313" key="2">
    <source>
        <dbReference type="Proteomes" id="UP001497382"/>
    </source>
</evidence>
<proteinExistence type="predicted"/>